<evidence type="ECO:0000313" key="2">
    <source>
        <dbReference type="Proteomes" id="UP000225595"/>
    </source>
</evidence>
<keyword evidence="2" id="KW-1185">Reference proteome</keyword>
<organism evidence="1 2">
    <name type="scientific">Mycobacterium phage Wachhund</name>
    <dbReference type="NCBI Taxonomy" id="2027903"/>
    <lineage>
        <taxon>Viruses</taxon>
        <taxon>Duplodnaviria</taxon>
        <taxon>Heunggongvirae</taxon>
        <taxon>Uroviricota</taxon>
        <taxon>Caudoviricetes</taxon>
        <taxon>Gracegardnervirinae</taxon>
        <taxon>Cheoctovirus</taxon>
        <taxon>Cheoctovirus wachhund</taxon>
    </lineage>
</organism>
<dbReference type="Proteomes" id="UP000225595">
    <property type="component" value="Segment"/>
</dbReference>
<proteinExistence type="predicted"/>
<accession>A0A249XRV1</accession>
<evidence type="ECO:0000313" key="1">
    <source>
        <dbReference type="EMBL" id="ASZ74448.1"/>
    </source>
</evidence>
<name>A0A249XRV1_9CAUD</name>
<gene>
    <name evidence="1" type="ORF">SEA_WACHHUND_74</name>
</gene>
<dbReference type="EMBL" id="MF668287">
    <property type="protein sequence ID" value="ASZ74448.1"/>
    <property type="molecule type" value="Genomic_DNA"/>
</dbReference>
<reference evidence="2" key="1">
    <citation type="submission" date="2017-08" db="EMBL/GenBank/DDBJ databases">
        <authorList>
            <person name="de Groot N.N."/>
        </authorList>
    </citation>
    <scope>NUCLEOTIDE SEQUENCE [LARGE SCALE GENOMIC DNA]</scope>
</reference>
<protein>
    <submittedName>
        <fullName evidence="1">Uncharacterized protein</fullName>
    </submittedName>
</protein>
<sequence length="69" mass="7717">MLASISQALLGSNATKAMHVRNVRTHKELLTFGLSSYVGYRAQGVERISLKWEKISAFAPLGRSQERVR</sequence>